<sequence>MNLTSGSLSLFLHSFVFIALSVALVLFSWQFLLPYFRVRAELLGAKKTIEALKSVDGPIDADRIGEIMKGQALRHCWAEYRDTLHAQKAINASGVVETGRWRATAIASTFFTEQALINAPLRTEFYKHLPGILTGIGIIGTFGGLILGLNDFKITDDPLVVRTSLESLVSSVGGAFKLSGLAIFLAMAITTAEKIIVNKLYTHLDALCGLIDGLFESGAGEEYLQRLVEASETSATQAMQMKESLVTDLKQVLSELTQQQINAIRTTSNELGASITNSLSEGLAEPLARISNAVQSVGNSQGEAVSRILTDVLSSFTSQMENMFGSQLRGMNEMLLKTANTIESASQGFGALAAQIQDAGTGAADAMAKRVEEALGQIQSRQTESNAQMQAFVDNLKESVARGQAESADLTQNMLRQISESTASFVKGLQDQNQASHAEAAAQQSEANARMRAFVDELKDGVARGQAESSDRTREMLRQMSEGTSSFVRELREQNIAIHADTAARQTQTSEQMHAWMEETRASMARGQSDAVEASSRLIGQLGGKASEMIDTLKAQTSSAHEEHGKRQAQLAAQVADLLDKQADQIGKVTEAVKQGSLAMREAVDKLNVATHGNIERMVQGAERLHDASTRFADNLLGVKAATDGVASTAEGLSHAAASLDGSLGAVQQALTDQRTVRDSLAGMVTELRTVLETVSSEAALKRDLVQSMEMAGKSLREAQDATRGHLNELIKDLAEVHQEFADQVRKTLRESNSAFHTELAQATGLLKGAIVDLGDVFDRLPAAA</sequence>
<dbReference type="Proteomes" id="UP000071859">
    <property type="component" value="Unassembled WGS sequence"/>
</dbReference>
<organism evidence="2 3">
    <name type="scientific">Caballeronia calidae</name>
    <dbReference type="NCBI Taxonomy" id="1777139"/>
    <lineage>
        <taxon>Bacteria</taxon>
        <taxon>Pseudomonadati</taxon>
        <taxon>Pseudomonadota</taxon>
        <taxon>Betaproteobacteria</taxon>
        <taxon>Burkholderiales</taxon>
        <taxon>Burkholderiaceae</taxon>
        <taxon>Caballeronia</taxon>
    </lineage>
</organism>
<dbReference type="OrthoDB" id="7524818at2"/>
<feature type="transmembrane region" description="Helical" evidence="1">
    <location>
        <begin position="168"/>
        <end position="189"/>
    </location>
</feature>
<gene>
    <name evidence="2" type="ORF">AWB78_05831</name>
</gene>
<feature type="transmembrane region" description="Helical" evidence="1">
    <location>
        <begin position="129"/>
        <end position="148"/>
    </location>
</feature>
<name>A0A158DZ26_9BURK</name>
<comment type="caution">
    <text evidence="2">The sequence shown here is derived from an EMBL/GenBank/DDBJ whole genome shotgun (WGS) entry which is preliminary data.</text>
</comment>
<evidence type="ECO:0000313" key="2">
    <source>
        <dbReference type="EMBL" id="SAK99814.1"/>
    </source>
</evidence>
<evidence type="ECO:0008006" key="4">
    <source>
        <dbReference type="Google" id="ProtNLM"/>
    </source>
</evidence>
<accession>A0A158DZ26</accession>
<keyword evidence="3" id="KW-1185">Reference proteome</keyword>
<proteinExistence type="predicted"/>
<dbReference type="NCBIfam" id="NF033916">
    <property type="entry name" value="antiphage_ZorA_3"/>
    <property type="match status" value="1"/>
</dbReference>
<dbReference type="EMBL" id="FCOX02000040">
    <property type="protein sequence ID" value="SAK99814.1"/>
    <property type="molecule type" value="Genomic_DNA"/>
</dbReference>
<dbReference type="AlphaFoldDB" id="A0A158DZ26"/>
<reference evidence="2" key="1">
    <citation type="submission" date="2016-01" db="EMBL/GenBank/DDBJ databases">
        <authorList>
            <person name="Peeters C."/>
        </authorList>
    </citation>
    <scope>NUCLEOTIDE SEQUENCE</scope>
    <source>
        <strain evidence="2">LMG 29321</strain>
    </source>
</reference>
<evidence type="ECO:0000256" key="1">
    <source>
        <dbReference type="SAM" id="Phobius"/>
    </source>
</evidence>
<keyword evidence="1" id="KW-1133">Transmembrane helix</keyword>
<evidence type="ECO:0000313" key="3">
    <source>
        <dbReference type="Proteomes" id="UP000071859"/>
    </source>
</evidence>
<dbReference type="RefSeq" id="WP_062609622.1">
    <property type="nucleotide sequence ID" value="NZ_FCOX02000040.1"/>
</dbReference>
<feature type="transmembrane region" description="Helical" evidence="1">
    <location>
        <begin position="12"/>
        <end position="36"/>
    </location>
</feature>
<keyword evidence="1" id="KW-0812">Transmembrane</keyword>
<protein>
    <recommendedName>
        <fullName evidence="4">Apolipoprotein A1/A4/E domain protein</fullName>
    </recommendedName>
</protein>
<keyword evidence="1" id="KW-0472">Membrane</keyword>